<dbReference type="EMBL" id="CP053540">
    <property type="protein sequence ID" value="WOB44769.1"/>
    <property type="molecule type" value="Genomic_DNA"/>
</dbReference>
<dbReference type="KEGG" id="tog:HNI00_17635"/>
<dbReference type="InterPro" id="IPR045851">
    <property type="entry name" value="AMP-bd_C_sf"/>
</dbReference>
<evidence type="ECO:0000313" key="7">
    <source>
        <dbReference type="EMBL" id="WOB44769.1"/>
    </source>
</evidence>
<organism evidence="7">
    <name type="scientific">Thermoleptolyngbya oregonensis NK1-22</name>
    <dbReference type="NCBI Taxonomy" id="2547457"/>
    <lineage>
        <taxon>Bacteria</taxon>
        <taxon>Bacillati</taxon>
        <taxon>Cyanobacteriota</taxon>
        <taxon>Cyanophyceae</taxon>
        <taxon>Oculatellales</taxon>
        <taxon>Oculatellaceae</taxon>
        <taxon>Thermoleptolyngbya</taxon>
    </lineage>
</organism>
<evidence type="ECO:0000259" key="5">
    <source>
        <dbReference type="Pfam" id="PF00501"/>
    </source>
</evidence>
<name>A0AA97BDS5_9CYAN</name>
<dbReference type="PANTHER" id="PTHR22754:SF32">
    <property type="entry name" value="DISCO-INTERACTING PROTEIN 2"/>
    <property type="match status" value="1"/>
</dbReference>
<evidence type="ECO:0000256" key="4">
    <source>
        <dbReference type="ARBA" id="ARBA00023098"/>
    </source>
</evidence>
<dbReference type="AlphaFoldDB" id="A0AA97BDS5"/>
<dbReference type="GO" id="GO:0005886">
    <property type="term" value="C:plasma membrane"/>
    <property type="evidence" value="ECO:0007669"/>
    <property type="project" value="TreeGrafter"/>
</dbReference>
<dbReference type="PANTHER" id="PTHR22754">
    <property type="entry name" value="DISCO-INTERACTING PROTEIN 2 DIP2 -RELATED"/>
    <property type="match status" value="1"/>
</dbReference>
<reference evidence="7" key="1">
    <citation type="submission" date="2020-05" db="EMBL/GenBank/DDBJ databases">
        <authorList>
            <person name="Zhu T."/>
            <person name="Keshari N."/>
            <person name="Lu X."/>
        </authorList>
    </citation>
    <scope>NUCLEOTIDE SEQUENCE</scope>
    <source>
        <strain evidence="7">NK1-22</strain>
    </source>
</reference>
<evidence type="ECO:0000256" key="3">
    <source>
        <dbReference type="ARBA" id="ARBA00022832"/>
    </source>
</evidence>
<protein>
    <submittedName>
        <fullName evidence="7">Fatty acyl-AMP ligase</fullName>
    </submittedName>
</protein>
<gene>
    <name evidence="7" type="ORF">HNI00_17635</name>
</gene>
<dbReference type="Gene3D" id="3.40.50.12780">
    <property type="entry name" value="N-terminal domain of ligase-like"/>
    <property type="match status" value="1"/>
</dbReference>
<dbReference type="Gene3D" id="3.30.300.30">
    <property type="match status" value="1"/>
</dbReference>
<dbReference type="Pfam" id="PF23024">
    <property type="entry name" value="AMP-dom_DIP2-like"/>
    <property type="match status" value="1"/>
</dbReference>
<keyword evidence="2 7" id="KW-0436">Ligase</keyword>
<keyword evidence="4" id="KW-0443">Lipid metabolism</keyword>
<dbReference type="GO" id="GO:0016874">
    <property type="term" value="F:ligase activity"/>
    <property type="evidence" value="ECO:0007669"/>
    <property type="project" value="UniProtKB-KW"/>
</dbReference>
<dbReference type="InterPro" id="IPR000873">
    <property type="entry name" value="AMP-dep_synth/lig_dom"/>
</dbReference>
<keyword evidence="3" id="KW-0276">Fatty acid metabolism</keyword>
<comment type="similarity">
    <text evidence="1">Belongs to the ATP-dependent AMP-binding enzyme family.</text>
</comment>
<evidence type="ECO:0000259" key="6">
    <source>
        <dbReference type="Pfam" id="PF23024"/>
    </source>
</evidence>
<dbReference type="GO" id="GO:0070566">
    <property type="term" value="F:adenylyltransferase activity"/>
    <property type="evidence" value="ECO:0007669"/>
    <property type="project" value="TreeGrafter"/>
</dbReference>
<dbReference type="CDD" id="cd05931">
    <property type="entry name" value="FAAL"/>
    <property type="match status" value="1"/>
</dbReference>
<proteinExistence type="inferred from homology"/>
<dbReference type="GO" id="GO:0006633">
    <property type="term" value="P:fatty acid biosynthetic process"/>
    <property type="evidence" value="ECO:0007669"/>
    <property type="project" value="TreeGrafter"/>
</dbReference>
<dbReference type="Pfam" id="PF00501">
    <property type="entry name" value="AMP-binding"/>
    <property type="match status" value="1"/>
</dbReference>
<dbReference type="RefSeq" id="WP_316788011.1">
    <property type="nucleotide sequence ID" value="NZ_CP053540.1"/>
</dbReference>
<evidence type="ECO:0000256" key="1">
    <source>
        <dbReference type="ARBA" id="ARBA00006432"/>
    </source>
</evidence>
<dbReference type="FunFam" id="3.40.50.12780:FF:000013">
    <property type="entry name" value="Long-chain-fatty-acid--AMP ligase FadD32"/>
    <property type="match status" value="1"/>
</dbReference>
<accession>A0AA97BDS5</accession>
<feature type="domain" description="AMP-dependent synthetase/ligase" evidence="5">
    <location>
        <begin position="18"/>
        <end position="427"/>
    </location>
</feature>
<dbReference type="GO" id="GO:0071766">
    <property type="term" value="P:Actinobacterium-type cell wall biogenesis"/>
    <property type="evidence" value="ECO:0007669"/>
    <property type="project" value="UniProtKB-ARBA"/>
</dbReference>
<dbReference type="InterPro" id="IPR025110">
    <property type="entry name" value="AMP-bd_C"/>
</dbReference>
<dbReference type="InterPro" id="IPR042099">
    <property type="entry name" value="ANL_N_sf"/>
</dbReference>
<dbReference type="SUPFAM" id="SSF56801">
    <property type="entry name" value="Acetyl-CoA synthetase-like"/>
    <property type="match status" value="1"/>
</dbReference>
<dbReference type="PROSITE" id="PS00455">
    <property type="entry name" value="AMP_BINDING"/>
    <property type="match status" value="1"/>
</dbReference>
<sequence>MSDFIHLTPEPSNLVELLERRSHAHPDRRAFIFLQDGETEAGHLTYARLYQQATEMAAWLQQQFAPGDRLTLVYSYEAALEFIVAFLGCLAAQVVPVPCHPPRNQQGVADVAARLVGSGSAGVLTGRSLLPKLQRQLAPALPPAHPLRWLTHETGRASAAGWSRPDLSPDSLAFLQYTSGSTGTPKGVMVTHGCLWANQQMLHAAFQHTEASVGVGWLPLFHDMGLIGNILYSLYAGSLCVLMSPIAFVQKPVRWLEAIARYGATTSGGPNFAYDLLGRYVTDNQRDRLDLSTWEIAFCGAEPVRQTTLDQFAEKFRPCGFRPEAFYPCYGMAEATLFITGGAKHLPPKTLHVDTQSLEQNRVEICEPSRPGLARPGARRTQTLISCGHPWLDTRVEIVNRDTQMPCADGEIGEIWVAGSGIGKGYWQHPPERENPFGATLATGEGGFLRTGDLGFVQAGELFITGRLHDVLVLWGFNHYPQHIEQTVESCYPAFRAGGCAVFAAPIDGELGGDAAGEERLVVVQEVERSARQRLCLPDVVETVRWVAFREHFVDVGAIALVKPGGLPRTSSGKIQRSRCRQQFLEGSLAVIDMWRSPDSLDVSSLVRRYLSPRTHLIRLVARLRAKLGRA</sequence>
<dbReference type="InterPro" id="IPR020845">
    <property type="entry name" value="AMP-binding_CS"/>
</dbReference>
<evidence type="ECO:0000256" key="2">
    <source>
        <dbReference type="ARBA" id="ARBA00022598"/>
    </source>
</evidence>
<feature type="domain" description="AMP-binding enzyme C-terminal" evidence="6">
    <location>
        <begin position="470"/>
        <end position="592"/>
    </location>
</feature>
<dbReference type="InterPro" id="IPR040097">
    <property type="entry name" value="FAAL/FAAC"/>
</dbReference>